<dbReference type="AlphaFoldDB" id="A0AAW4JB66"/>
<dbReference type="Gene3D" id="3.50.30.50">
    <property type="entry name" value="Putative cyclase"/>
    <property type="match status" value="1"/>
</dbReference>
<name>A0AAW4JB66_9ACTN</name>
<evidence type="ECO:0000313" key="1">
    <source>
        <dbReference type="EMBL" id="MBO4138620.1"/>
    </source>
</evidence>
<evidence type="ECO:0000313" key="2">
    <source>
        <dbReference type="EMBL" id="SCE74709.1"/>
    </source>
</evidence>
<dbReference type="GO" id="GO:0019441">
    <property type="term" value="P:L-tryptophan catabolic process to kynurenine"/>
    <property type="evidence" value="ECO:0007669"/>
    <property type="project" value="InterPro"/>
</dbReference>
<dbReference type="Pfam" id="PF04199">
    <property type="entry name" value="Cyclase"/>
    <property type="match status" value="1"/>
</dbReference>
<dbReference type="EMBL" id="JAGFVQ010000001">
    <property type="protein sequence ID" value="MBO4138620.1"/>
    <property type="molecule type" value="Genomic_DNA"/>
</dbReference>
<dbReference type="InterPro" id="IPR037175">
    <property type="entry name" value="KFase_sf"/>
</dbReference>
<dbReference type="InterPro" id="IPR007325">
    <property type="entry name" value="KFase/CYL"/>
</dbReference>
<dbReference type="GO" id="GO:0004061">
    <property type="term" value="F:arylformamidase activity"/>
    <property type="evidence" value="ECO:0007669"/>
    <property type="project" value="InterPro"/>
</dbReference>
<proteinExistence type="predicted"/>
<protein>
    <submittedName>
        <fullName evidence="1">Cyclase family protein</fullName>
    </submittedName>
    <submittedName>
        <fullName evidence="2">Kynurenine formamidase</fullName>
    </submittedName>
</protein>
<reference evidence="2 3" key="1">
    <citation type="submission" date="2016-06" db="EMBL/GenBank/DDBJ databases">
        <authorList>
            <person name="Varghese N."/>
            <person name="Submissions Spin"/>
        </authorList>
    </citation>
    <scope>NUCLEOTIDE SEQUENCE [LARGE SCALE GENOMIC DNA]</scope>
    <source>
        <strain evidence="2 3">DSM 45142</strain>
    </source>
</reference>
<dbReference type="Proteomes" id="UP000669887">
    <property type="component" value="Unassembled WGS sequence"/>
</dbReference>
<dbReference type="GeneID" id="93469045"/>
<dbReference type="SUPFAM" id="SSF102198">
    <property type="entry name" value="Putative cyclase"/>
    <property type="match status" value="1"/>
</dbReference>
<accession>A0AAW4JB66</accession>
<dbReference type="EMBL" id="FMCQ01000002">
    <property type="protein sequence ID" value="SCE74709.1"/>
    <property type="molecule type" value="Genomic_DNA"/>
</dbReference>
<sequence length="277" mass="29320">MSASWQLSVDWPASGSTRVFDLAQQMYTGIPHHPNHPPYSFTLTKRHGEIMYPDGVSAAAEMITTGGHVGTHVDGLAHVSRLGRVYGGVDVTASQSYADGVPDVSVHELPPVLAPGHLVDATVALGRPLTPADGVGAELFERWFADRPRPRPGDVVLVRTGWDEKWTDNAAYLGVATGAPGVDVSGARWLTDHGVVAAGADTIAFEHMPSPALAVHCHLLVDHGVPIMEAMNLAPLAAERVWDFFFIAAPLSIRGGTGSPIRPLAVVPDTTAPETTV</sequence>
<evidence type="ECO:0000313" key="4">
    <source>
        <dbReference type="Proteomes" id="UP000669887"/>
    </source>
</evidence>
<comment type="caution">
    <text evidence="1">The sequence shown here is derived from an EMBL/GenBank/DDBJ whole genome shotgun (WGS) entry which is preliminary data.</text>
</comment>
<dbReference type="PANTHER" id="PTHR34861:SF10">
    <property type="entry name" value="CYCLASE"/>
    <property type="match status" value="1"/>
</dbReference>
<dbReference type="RefSeq" id="WP_091416900.1">
    <property type="nucleotide sequence ID" value="NZ_FMCQ01000002.1"/>
</dbReference>
<gene>
    <name evidence="2" type="ORF">GA0070562_2259</name>
    <name evidence="1" type="ORF">J5U46_00440</name>
</gene>
<dbReference type="PANTHER" id="PTHR34861">
    <property type="match status" value="1"/>
</dbReference>
<dbReference type="Proteomes" id="UP000199405">
    <property type="component" value="Unassembled WGS sequence"/>
</dbReference>
<evidence type="ECO:0000313" key="3">
    <source>
        <dbReference type="Proteomes" id="UP000199405"/>
    </source>
</evidence>
<organism evidence="1 4">
    <name type="scientific">Micromonospora tulbaghiae</name>
    <dbReference type="NCBI Taxonomy" id="479978"/>
    <lineage>
        <taxon>Bacteria</taxon>
        <taxon>Bacillati</taxon>
        <taxon>Actinomycetota</taxon>
        <taxon>Actinomycetes</taxon>
        <taxon>Micromonosporales</taxon>
        <taxon>Micromonosporaceae</taxon>
        <taxon>Micromonospora</taxon>
    </lineage>
</organism>
<reference evidence="1" key="2">
    <citation type="submission" date="2021-03" db="EMBL/GenBank/DDBJ databases">
        <title>X isolated from Micromonospora tulbaghiae.</title>
        <authorList>
            <person name="Stennett H.L."/>
        </authorList>
    </citation>
    <scope>NUCLEOTIDE SEQUENCE</scope>
    <source>
        <strain evidence="1">28M1-20</strain>
    </source>
</reference>
<keyword evidence="3" id="KW-1185">Reference proteome</keyword>